<protein>
    <submittedName>
        <fullName evidence="5">ABC transporter ATP-binding protein</fullName>
    </submittedName>
</protein>
<proteinExistence type="predicted"/>
<dbReference type="Gene3D" id="3.40.50.300">
    <property type="entry name" value="P-loop containing nucleotide triphosphate hydrolases"/>
    <property type="match status" value="1"/>
</dbReference>
<evidence type="ECO:0000256" key="2">
    <source>
        <dbReference type="ARBA" id="ARBA00022741"/>
    </source>
</evidence>
<organism evidence="5 6">
    <name type="scientific">Microbispora amethystogenes</name>
    <dbReference type="NCBI Taxonomy" id="1427754"/>
    <lineage>
        <taxon>Bacteria</taxon>
        <taxon>Bacillati</taxon>
        <taxon>Actinomycetota</taxon>
        <taxon>Actinomycetes</taxon>
        <taxon>Streptosporangiales</taxon>
        <taxon>Streptosporangiaceae</taxon>
        <taxon>Microbispora</taxon>
    </lineage>
</organism>
<dbReference type="SMART" id="SM00382">
    <property type="entry name" value="AAA"/>
    <property type="match status" value="1"/>
</dbReference>
<dbReference type="GO" id="GO:0005524">
    <property type="term" value="F:ATP binding"/>
    <property type="evidence" value="ECO:0007669"/>
    <property type="project" value="UniProtKB-KW"/>
</dbReference>
<dbReference type="Pfam" id="PF00005">
    <property type="entry name" value="ABC_tran"/>
    <property type="match status" value="1"/>
</dbReference>
<sequence length="274" mass="30419">MTRSAASSGNVRTPEDAHDRWIDVRGLQKIYRPRKSEPTHALADVDFTVRKGEFVAVVGPSGCGKTTLLKILAGLVQRSEGTVRISGVDVDGPKREVGMVFQAPTLLPWRTILENVLVPVEVQKLDRTAHRKRAVELLDMVGLGGFADKYPNELSGGMQQRAGICRALVHDPAVLLLDEPFGALDAMTREYMNVELLRIWRESRKTAVLVTHSIPEAVFLSDRVIVMTPRPGRIAEIIDIDLDRPRDLSIMASDAAGVYVERIRRYFNNSGVIN</sequence>
<comment type="caution">
    <text evidence="5">The sequence shown here is derived from an EMBL/GenBank/DDBJ whole genome shotgun (WGS) entry which is preliminary data.</text>
</comment>
<dbReference type="PANTHER" id="PTHR42788">
    <property type="entry name" value="TAURINE IMPORT ATP-BINDING PROTEIN-RELATED"/>
    <property type="match status" value="1"/>
</dbReference>
<reference evidence="5 6" key="1">
    <citation type="submission" date="2021-01" db="EMBL/GenBank/DDBJ databases">
        <title>Whole genome shotgun sequence of Microbispora amethystogenes NBRC 101907.</title>
        <authorList>
            <person name="Komaki H."/>
            <person name="Tamura T."/>
        </authorList>
    </citation>
    <scope>NUCLEOTIDE SEQUENCE [LARGE SCALE GENOMIC DNA]</scope>
    <source>
        <strain evidence="5 6">NBRC 101907</strain>
    </source>
</reference>
<dbReference type="PANTHER" id="PTHR42788:SF13">
    <property type="entry name" value="ALIPHATIC SULFONATES IMPORT ATP-BINDING PROTEIN SSUB"/>
    <property type="match status" value="1"/>
</dbReference>
<keyword evidence="1" id="KW-0813">Transport</keyword>
<accession>A0ABQ4F6N4</accession>
<keyword evidence="6" id="KW-1185">Reference proteome</keyword>
<dbReference type="RefSeq" id="WP_204284000.1">
    <property type="nucleotide sequence ID" value="NZ_BAABEJ010000003.1"/>
</dbReference>
<keyword evidence="3 5" id="KW-0067">ATP-binding</keyword>
<dbReference type="PROSITE" id="PS00211">
    <property type="entry name" value="ABC_TRANSPORTER_1"/>
    <property type="match status" value="1"/>
</dbReference>
<evidence type="ECO:0000259" key="4">
    <source>
        <dbReference type="PROSITE" id="PS50893"/>
    </source>
</evidence>
<name>A0ABQ4F6N4_9ACTN</name>
<dbReference type="InterPro" id="IPR027417">
    <property type="entry name" value="P-loop_NTPase"/>
</dbReference>
<keyword evidence="2" id="KW-0547">Nucleotide-binding</keyword>
<gene>
    <name evidence="5" type="ORF">Mam01_06480</name>
</gene>
<dbReference type="InterPro" id="IPR003439">
    <property type="entry name" value="ABC_transporter-like_ATP-bd"/>
</dbReference>
<dbReference type="CDD" id="cd03293">
    <property type="entry name" value="ABC_NrtD_SsuB_transporters"/>
    <property type="match status" value="1"/>
</dbReference>
<dbReference type="Proteomes" id="UP000651728">
    <property type="component" value="Unassembled WGS sequence"/>
</dbReference>
<dbReference type="SUPFAM" id="SSF52540">
    <property type="entry name" value="P-loop containing nucleoside triphosphate hydrolases"/>
    <property type="match status" value="1"/>
</dbReference>
<evidence type="ECO:0000256" key="3">
    <source>
        <dbReference type="ARBA" id="ARBA00022840"/>
    </source>
</evidence>
<evidence type="ECO:0000313" key="5">
    <source>
        <dbReference type="EMBL" id="GIH30484.1"/>
    </source>
</evidence>
<feature type="domain" description="ABC transporter" evidence="4">
    <location>
        <begin position="22"/>
        <end position="254"/>
    </location>
</feature>
<dbReference type="InterPro" id="IPR050166">
    <property type="entry name" value="ABC_transporter_ATP-bind"/>
</dbReference>
<dbReference type="InterPro" id="IPR017871">
    <property type="entry name" value="ABC_transporter-like_CS"/>
</dbReference>
<dbReference type="InterPro" id="IPR003593">
    <property type="entry name" value="AAA+_ATPase"/>
</dbReference>
<dbReference type="PROSITE" id="PS50893">
    <property type="entry name" value="ABC_TRANSPORTER_2"/>
    <property type="match status" value="1"/>
</dbReference>
<evidence type="ECO:0000313" key="6">
    <source>
        <dbReference type="Proteomes" id="UP000651728"/>
    </source>
</evidence>
<evidence type="ECO:0000256" key="1">
    <source>
        <dbReference type="ARBA" id="ARBA00022448"/>
    </source>
</evidence>
<dbReference type="EMBL" id="BOOB01000004">
    <property type="protein sequence ID" value="GIH30484.1"/>
    <property type="molecule type" value="Genomic_DNA"/>
</dbReference>